<feature type="domain" description="DUF4397" evidence="2">
    <location>
        <begin position="221"/>
        <end position="304"/>
    </location>
</feature>
<evidence type="ECO:0000256" key="1">
    <source>
        <dbReference type="SAM" id="SignalP"/>
    </source>
</evidence>
<feature type="chain" id="PRO_5033047457" evidence="1">
    <location>
        <begin position="22"/>
        <end position="868"/>
    </location>
</feature>
<evidence type="ECO:0000259" key="3">
    <source>
        <dbReference type="Pfam" id="PF18962"/>
    </source>
</evidence>
<gene>
    <name evidence="4" type="ORF">ENS56_09220</name>
</gene>
<dbReference type="Pfam" id="PF18962">
    <property type="entry name" value="Por_Secre_tail"/>
    <property type="match status" value="1"/>
</dbReference>
<dbReference type="InterPro" id="IPR013783">
    <property type="entry name" value="Ig-like_fold"/>
</dbReference>
<comment type="caution">
    <text evidence="4">The sequence shown here is derived from an EMBL/GenBank/DDBJ whole genome shotgun (WGS) entry which is preliminary data.</text>
</comment>
<dbReference type="Gene3D" id="2.60.40.10">
    <property type="entry name" value="Immunoglobulins"/>
    <property type="match status" value="1"/>
</dbReference>
<feature type="domain" description="Secretion system C-terminal sorting" evidence="3">
    <location>
        <begin position="785"/>
        <end position="852"/>
    </location>
</feature>
<evidence type="ECO:0000313" key="4">
    <source>
        <dbReference type="EMBL" id="HGT48204.1"/>
    </source>
</evidence>
<feature type="signal peptide" evidence="1">
    <location>
        <begin position="1"/>
        <end position="21"/>
    </location>
</feature>
<dbReference type="AlphaFoldDB" id="A0A832G1M1"/>
<organism evidence="4">
    <name type="scientific">Ignavibacterium album</name>
    <dbReference type="NCBI Taxonomy" id="591197"/>
    <lineage>
        <taxon>Bacteria</taxon>
        <taxon>Pseudomonadati</taxon>
        <taxon>Ignavibacteriota</taxon>
        <taxon>Ignavibacteria</taxon>
        <taxon>Ignavibacteriales</taxon>
        <taxon>Ignavibacteriaceae</taxon>
        <taxon>Ignavibacterium</taxon>
    </lineage>
</organism>
<dbReference type="InterPro" id="IPR026444">
    <property type="entry name" value="Secre_tail"/>
</dbReference>
<evidence type="ECO:0000259" key="2">
    <source>
        <dbReference type="Pfam" id="PF14344"/>
    </source>
</evidence>
<reference evidence="4" key="1">
    <citation type="journal article" date="2020" name="mSystems">
        <title>Genome- and Community-Level Interaction Insights into Carbon Utilization and Element Cycling Functions of Hydrothermarchaeota in Hydrothermal Sediment.</title>
        <authorList>
            <person name="Zhou Z."/>
            <person name="Liu Y."/>
            <person name="Xu W."/>
            <person name="Pan J."/>
            <person name="Luo Z.H."/>
            <person name="Li M."/>
        </authorList>
    </citation>
    <scope>NUCLEOTIDE SEQUENCE [LARGE SCALE GENOMIC DNA]</scope>
    <source>
        <strain evidence="4">SpSt-500</strain>
    </source>
</reference>
<protein>
    <submittedName>
        <fullName evidence="4">DUF4397 domain-containing protein</fullName>
    </submittedName>
</protein>
<keyword evidence="1" id="KW-0732">Signal</keyword>
<accession>A0A832G1M1</accession>
<sequence length="868" mass="92083">MNKLIALLVTFLFPIVSFSQTDVLYSSKTSGTSKGEPIKIEQTESTVIFQDDFNGDNTETGLNSRGWITLNVDGGGTTSWFQGNPTVFSAYEGPTNGYVGQNFNGANGFLINHWLISPAITVNAGDTLSFWHRAPDGNPFDDSIYVRYSTTAGTNPADFDVTWGRYLVSETGWARWTGTFQHSGTIRFAIQYFHTNGGPSGSYSNYFGLDFLKVTSGSSTARVQVIHNSADVLAGAVDVYINGTLAIDNFAFRQATPFIDLPASVTLNIGIAPGNSTSVNDTLKNFPVVLAAGEKYVVFANGVLTSGYAPNPDGRNISFTLFVKPQARETGTGSGVDLFVLHGSTDAPTVDVKVRELSNATIVDNAAYGDITPYLTAPAQNITLDLYLSNGINYVASFSAPLSGLGGGAATVFASGFLNPSANQNGAAFGLFAALPNGTVIQLPSVAGPNAKVQVIHNSADVLAGAVDVYINGTLALNNFAFRTATPFIDLPAGVTQNIGIAPGNSTSVNDTLKNFPVILTAGEKYVVFANGVLTSGYAPNPNGRNINFTLFVKTQARETATGSGVDIFVLHGSTDAPAVDVKAREAGNLVLVNDAAYGDITPYFTVPANDYTLDLYLADGVTLVNSFIAPLSGLGGSSLAVFASGFLNPSANQNGAPFGLFAALANGTVVQLVPGVVPVELSSFTATVNGTSVSLNWTTVTETNNRGFEIQRKSSDNDFVTVGFVNGKGTTTQIQNYSFTEFNLAIGNYAYRLKQIDFDGTFEFSKVVEVSVVAPREFSLEQNFPNPFNPSTMISFNLKTDADVTLKVFNLLGQEIATLVNGRLTAGTQQISFNAENLTSGVYFYRIDAKGIDGTNFSSTKKMILSR</sequence>
<dbReference type="NCBIfam" id="TIGR04183">
    <property type="entry name" value="Por_Secre_tail"/>
    <property type="match status" value="1"/>
</dbReference>
<dbReference type="Pfam" id="PF14344">
    <property type="entry name" value="DUF4397"/>
    <property type="match status" value="2"/>
</dbReference>
<dbReference type="NCBIfam" id="NF038128">
    <property type="entry name" value="choice_anch_J"/>
    <property type="match status" value="1"/>
</dbReference>
<feature type="domain" description="DUF4397" evidence="2">
    <location>
        <begin position="451"/>
        <end position="534"/>
    </location>
</feature>
<dbReference type="Gene3D" id="2.60.40.4070">
    <property type="match status" value="1"/>
</dbReference>
<dbReference type="InterPro" id="IPR025510">
    <property type="entry name" value="DUF4397"/>
</dbReference>
<proteinExistence type="predicted"/>
<name>A0A832G1M1_9BACT</name>
<dbReference type="EMBL" id="DSVI01000010">
    <property type="protein sequence ID" value="HGT48204.1"/>
    <property type="molecule type" value="Genomic_DNA"/>
</dbReference>
<dbReference type="Gene3D" id="2.60.120.200">
    <property type="match status" value="1"/>
</dbReference>